<feature type="region of interest" description="Disordered" evidence="1">
    <location>
        <begin position="1"/>
        <end position="67"/>
    </location>
</feature>
<proteinExistence type="predicted"/>
<accession>A0A6A4KIJ8</accession>
<evidence type="ECO:0000313" key="2">
    <source>
        <dbReference type="EMBL" id="KAF6214722.1"/>
    </source>
</evidence>
<keyword evidence="3" id="KW-1185">Reference proteome</keyword>
<dbReference type="EMBL" id="WIXP02000002">
    <property type="protein sequence ID" value="KAF6214722.1"/>
    <property type="molecule type" value="Genomic_DNA"/>
</dbReference>
<feature type="compositionally biased region" description="Basic and acidic residues" evidence="1">
    <location>
        <begin position="39"/>
        <end position="61"/>
    </location>
</feature>
<evidence type="ECO:0000313" key="3">
    <source>
        <dbReference type="Proteomes" id="UP000466442"/>
    </source>
</evidence>
<organism evidence="2 3">
    <name type="scientific">Apolygus lucorum</name>
    <name type="common">Small green plant bug</name>
    <name type="synonym">Lygocoris lucorum</name>
    <dbReference type="NCBI Taxonomy" id="248454"/>
    <lineage>
        <taxon>Eukaryota</taxon>
        <taxon>Metazoa</taxon>
        <taxon>Ecdysozoa</taxon>
        <taxon>Arthropoda</taxon>
        <taxon>Hexapoda</taxon>
        <taxon>Insecta</taxon>
        <taxon>Pterygota</taxon>
        <taxon>Neoptera</taxon>
        <taxon>Paraneoptera</taxon>
        <taxon>Hemiptera</taxon>
        <taxon>Heteroptera</taxon>
        <taxon>Panheteroptera</taxon>
        <taxon>Cimicomorpha</taxon>
        <taxon>Miridae</taxon>
        <taxon>Mirini</taxon>
        <taxon>Apolygus</taxon>
    </lineage>
</organism>
<comment type="caution">
    <text evidence="2">The sequence shown here is derived from an EMBL/GenBank/DDBJ whole genome shotgun (WGS) entry which is preliminary data.</text>
</comment>
<feature type="region of interest" description="Disordered" evidence="1">
    <location>
        <begin position="139"/>
        <end position="159"/>
    </location>
</feature>
<dbReference type="AlphaFoldDB" id="A0A6A4KIJ8"/>
<protein>
    <submittedName>
        <fullName evidence="2">Uncharacterized protein</fullName>
    </submittedName>
</protein>
<name>A0A6A4KIJ8_APOLU</name>
<dbReference type="Proteomes" id="UP000466442">
    <property type="component" value="Unassembled WGS sequence"/>
</dbReference>
<gene>
    <name evidence="2" type="ORF">GE061_009465</name>
</gene>
<feature type="compositionally biased region" description="Polar residues" evidence="1">
    <location>
        <begin position="1"/>
        <end position="16"/>
    </location>
</feature>
<feature type="compositionally biased region" description="Basic residues" evidence="1">
    <location>
        <begin position="26"/>
        <end position="38"/>
    </location>
</feature>
<reference evidence="2" key="1">
    <citation type="journal article" date="2021" name="Mol. Ecol. Resour.">
        <title>Apolygus lucorum genome provides insights into omnivorousness and mesophyll feeding.</title>
        <authorList>
            <person name="Liu Y."/>
            <person name="Liu H."/>
            <person name="Wang H."/>
            <person name="Huang T."/>
            <person name="Liu B."/>
            <person name="Yang B."/>
            <person name="Yin L."/>
            <person name="Li B."/>
            <person name="Zhang Y."/>
            <person name="Zhang S."/>
            <person name="Jiang F."/>
            <person name="Zhang X."/>
            <person name="Ren Y."/>
            <person name="Wang B."/>
            <person name="Wang S."/>
            <person name="Lu Y."/>
            <person name="Wu K."/>
            <person name="Fan W."/>
            <person name="Wang G."/>
        </authorList>
    </citation>
    <scope>NUCLEOTIDE SEQUENCE</scope>
    <source>
        <strain evidence="2">12Hb</strain>
    </source>
</reference>
<sequence>MNSMKSNFASKVSQRYSTKSRILRLSSKRRKPGPKKKMDKLQNVESKTPENHLNLKEHDSGNLETNLPGEPAVDGPVLVSAQSLNLPHTIHYSSNGHHNLPLHTQIAKGGETRSLVKCESILSDTYSMNMSFYPEVVSNSPAPLSECSPQPSGSTSVPTAPDPVLDAPLGGKTIQDVARTVTELQSKILHLGAVIHDHALQINELRQGRDSSHERILTLEKNMSRILTNQRRQTSIEKYPFNPNIAQILFPQ</sequence>
<feature type="compositionally biased region" description="Polar residues" evidence="1">
    <location>
        <begin position="139"/>
        <end position="158"/>
    </location>
</feature>
<evidence type="ECO:0000256" key="1">
    <source>
        <dbReference type="SAM" id="MobiDB-lite"/>
    </source>
</evidence>